<evidence type="ECO:0000313" key="16">
    <source>
        <dbReference type="Proteomes" id="UP001458880"/>
    </source>
</evidence>
<evidence type="ECO:0000256" key="12">
    <source>
        <dbReference type="PROSITE-ProRule" id="PRU00043"/>
    </source>
</evidence>
<feature type="signal peptide" evidence="13">
    <location>
        <begin position="1"/>
        <end position="26"/>
    </location>
</feature>
<feature type="domain" description="Cadherin" evidence="14">
    <location>
        <begin position="42"/>
        <end position="163"/>
    </location>
</feature>
<reference evidence="15 16" key="1">
    <citation type="journal article" date="2024" name="BMC Genomics">
        <title>De novo assembly and annotation of Popillia japonica's genome with initial clues to its potential as an invasive pest.</title>
        <authorList>
            <person name="Cucini C."/>
            <person name="Boschi S."/>
            <person name="Funari R."/>
            <person name="Cardaioli E."/>
            <person name="Iannotti N."/>
            <person name="Marturano G."/>
            <person name="Paoli F."/>
            <person name="Bruttini M."/>
            <person name="Carapelli A."/>
            <person name="Frati F."/>
            <person name="Nardi F."/>
        </authorList>
    </citation>
    <scope>NUCLEOTIDE SEQUENCE [LARGE SCALE GENOMIC DNA]</scope>
    <source>
        <strain evidence="15">DMR45628</strain>
    </source>
</reference>
<evidence type="ECO:0000256" key="2">
    <source>
        <dbReference type="ARBA" id="ARBA00022536"/>
    </source>
</evidence>
<keyword evidence="11" id="KW-0325">Glycoprotein</keyword>
<dbReference type="Pfam" id="PF00028">
    <property type="entry name" value="Cadherin"/>
    <property type="match status" value="3"/>
</dbReference>
<keyword evidence="9" id="KW-0472">Membrane</keyword>
<comment type="caution">
    <text evidence="15">The sequence shown here is derived from an EMBL/GenBank/DDBJ whole genome shotgun (WGS) entry which is preliminary data.</text>
</comment>
<dbReference type="GO" id="GO:0007156">
    <property type="term" value="P:homophilic cell adhesion via plasma membrane adhesion molecules"/>
    <property type="evidence" value="ECO:0007669"/>
    <property type="project" value="InterPro"/>
</dbReference>
<dbReference type="FunFam" id="2.60.40.60:FF:000033">
    <property type="entry name" value="FAT atypical cadherin 1"/>
    <property type="match status" value="1"/>
</dbReference>
<dbReference type="CDD" id="cd11304">
    <property type="entry name" value="Cadherin_repeat"/>
    <property type="match status" value="4"/>
</dbReference>
<dbReference type="GO" id="GO:0001736">
    <property type="term" value="P:establishment of planar polarity"/>
    <property type="evidence" value="ECO:0007669"/>
    <property type="project" value="UniProtKB-ARBA"/>
</dbReference>
<dbReference type="PROSITE" id="PS50268">
    <property type="entry name" value="CADHERIN_2"/>
    <property type="match status" value="4"/>
</dbReference>
<keyword evidence="5" id="KW-0677">Repeat</keyword>
<dbReference type="PRINTS" id="PR00205">
    <property type="entry name" value="CADHERIN"/>
</dbReference>
<evidence type="ECO:0000256" key="11">
    <source>
        <dbReference type="ARBA" id="ARBA00023180"/>
    </source>
</evidence>
<evidence type="ECO:0000256" key="13">
    <source>
        <dbReference type="SAM" id="SignalP"/>
    </source>
</evidence>
<dbReference type="AlphaFoldDB" id="A0AAW1N4Y3"/>
<dbReference type="GO" id="GO:0008104">
    <property type="term" value="P:intracellular protein localization"/>
    <property type="evidence" value="ECO:0007669"/>
    <property type="project" value="UniProtKB-ARBA"/>
</dbReference>
<keyword evidence="4 13" id="KW-0732">Signal</keyword>
<feature type="chain" id="PRO_5044013499" evidence="13">
    <location>
        <begin position="27"/>
        <end position="524"/>
    </location>
</feature>
<dbReference type="Gene3D" id="2.60.40.60">
    <property type="entry name" value="Cadherins"/>
    <property type="match status" value="5"/>
</dbReference>
<evidence type="ECO:0000256" key="8">
    <source>
        <dbReference type="ARBA" id="ARBA00022989"/>
    </source>
</evidence>
<evidence type="ECO:0000256" key="1">
    <source>
        <dbReference type="ARBA" id="ARBA00004251"/>
    </source>
</evidence>
<organism evidence="15 16">
    <name type="scientific">Popillia japonica</name>
    <name type="common">Japanese beetle</name>
    <dbReference type="NCBI Taxonomy" id="7064"/>
    <lineage>
        <taxon>Eukaryota</taxon>
        <taxon>Metazoa</taxon>
        <taxon>Ecdysozoa</taxon>
        <taxon>Arthropoda</taxon>
        <taxon>Hexapoda</taxon>
        <taxon>Insecta</taxon>
        <taxon>Pterygota</taxon>
        <taxon>Neoptera</taxon>
        <taxon>Endopterygota</taxon>
        <taxon>Coleoptera</taxon>
        <taxon>Polyphaga</taxon>
        <taxon>Scarabaeiformia</taxon>
        <taxon>Scarabaeidae</taxon>
        <taxon>Rutelinae</taxon>
        <taxon>Popillia</taxon>
    </lineage>
</organism>
<evidence type="ECO:0000256" key="3">
    <source>
        <dbReference type="ARBA" id="ARBA00022692"/>
    </source>
</evidence>
<dbReference type="GO" id="GO:0007163">
    <property type="term" value="P:establishment or maintenance of cell polarity"/>
    <property type="evidence" value="ECO:0007669"/>
    <property type="project" value="UniProtKB-ARBA"/>
</dbReference>
<keyword evidence="7" id="KW-0130">Cell adhesion</keyword>
<keyword evidence="6 12" id="KW-0106">Calcium</keyword>
<keyword evidence="2" id="KW-0245">EGF-like domain</keyword>
<name>A0AAW1N4Y3_POPJA</name>
<sequence length="524" mass="58077">MSPSVLIGCLLSVVTLIICQSRTILAAVSEDSSISDVDFQFTKPIYNVSIPENSVAKTYAAPPPGEGRMGIRLPASNLFKFMRYKIVGGDRDKFFKAEHHIVGDFCFLHIRTRTGNNDVLNRERHDRYELQVRAFGHKTSFAVHADAQVSVTVLDTNDLNPIFYPKEYNASVSEDTPVHQSILKVVAEDADLGRNGEIYYSFAEDTDQFAIHPVTGIISLSQPLRYDEGAYHDLTVLAQDRGVVFRSGGSGMVSKAKVLIQVRKVNFNAPEIRVRRHPQIVENSNADIYAIVNVSDKDSGIHGEIKSLEIVDGDPDGHFRIRPTQQKGEYNIEVLKLLDRESTPQGYTLKLRAIDRGIPPRESYKSVPVHLADLNDNAPVFSKEIYEVKVPEIAPINTPLIRLKVTDADEGKNAQVFLEIVGGNEGGEFHINPETGMLYTAVGLDAEAKSVYSLTVSAIDQGNAATRKQSSAKVKIYVEDTNDNDPIFDKAEMTVWIDENMPAGSAVTTVRAKDKDRGFLIKLK</sequence>
<proteinExistence type="predicted"/>
<keyword evidence="3" id="KW-0812">Transmembrane</keyword>
<dbReference type="Proteomes" id="UP001458880">
    <property type="component" value="Unassembled WGS sequence"/>
</dbReference>
<keyword evidence="8" id="KW-1133">Transmembrane helix</keyword>
<evidence type="ECO:0000256" key="5">
    <source>
        <dbReference type="ARBA" id="ARBA00022737"/>
    </source>
</evidence>
<dbReference type="FunFam" id="2.60.40.60:FF:000024">
    <property type="entry name" value="FAT atypical cadherin 3"/>
    <property type="match status" value="1"/>
</dbReference>
<dbReference type="PANTHER" id="PTHR24026:SF126">
    <property type="entry name" value="PROTOCADHERIN FAT 4"/>
    <property type="match status" value="1"/>
</dbReference>
<dbReference type="PANTHER" id="PTHR24026">
    <property type="entry name" value="FAT ATYPICAL CADHERIN-RELATED"/>
    <property type="match status" value="1"/>
</dbReference>
<accession>A0AAW1N4Y3</accession>
<evidence type="ECO:0000256" key="4">
    <source>
        <dbReference type="ARBA" id="ARBA00022729"/>
    </source>
</evidence>
<dbReference type="SUPFAM" id="SSF49313">
    <property type="entry name" value="Cadherin-like"/>
    <property type="match status" value="5"/>
</dbReference>
<feature type="domain" description="Cadherin" evidence="14">
    <location>
        <begin position="164"/>
        <end position="272"/>
    </location>
</feature>
<dbReference type="FunFam" id="2.60.40.60:FF:000605">
    <property type="entry name" value="Fat-like cadherin-related tumor suppressor homolog"/>
    <property type="match status" value="1"/>
</dbReference>
<evidence type="ECO:0000256" key="10">
    <source>
        <dbReference type="ARBA" id="ARBA00023157"/>
    </source>
</evidence>
<dbReference type="GO" id="GO:0005509">
    <property type="term" value="F:calcium ion binding"/>
    <property type="evidence" value="ECO:0007669"/>
    <property type="project" value="UniProtKB-UniRule"/>
</dbReference>
<keyword evidence="16" id="KW-1185">Reference proteome</keyword>
<dbReference type="InterPro" id="IPR015919">
    <property type="entry name" value="Cadherin-like_sf"/>
</dbReference>
<dbReference type="SMART" id="SM00112">
    <property type="entry name" value="CA"/>
    <property type="match status" value="4"/>
</dbReference>
<comment type="subcellular location">
    <subcellularLocation>
        <location evidence="1">Cell membrane</location>
        <topology evidence="1">Single-pass type I membrane protein</topology>
    </subcellularLocation>
</comment>
<evidence type="ECO:0000313" key="15">
    <source>
        <dbReference type="EMBL" id="KAK9753774.1"/>
    </source>
</evidence>
<evidence type="ECO:0000256" key="7">
    <source>
        <dbReference type="ARBA" id="ARBA00022889"/>
    </source>
</evidence>
<evidence type="ECO:0000256" key="6">
    <source>
        <dbReference type="ARBA" id="ARBA00022837"/>
    </source>
</evidence>
<protein>
    <submittedName>
        <fullName evidence="15">Cadherin domain</fullName>
    </submittedName>
</protein>
<feature type="domain" description="Cadherin" evidence="14">
    <location>
        <begin position="279"/>
        <end position="381"/>
    </location>
</feature>
<evidence type="ECO:0000256" key="9">
    <source>
        <dbReference type="ARBA" id="ARBA00023136"/>
    </source>
</evidence>
<dbReference type="GO" id="GO:0005886">
    <property type="term" value="C:plasma membrane"/>
    <property type="evidence" value="ECO:0007669"/>
    <property type="project" value="UniProtKB-SubCell"/>
</dbReference>
<dbReference type="InterPro" id="IPR002126">
    <property type="entry name" value="Cadherin-like_dom"/>
</dbReference>
<dbReference type="PROSITE" id="PS00232">
    <property type="entry name" value="CADHERIN_1"/>
    <property type="match status" value="2"/>
</dbReference>
<dbReference type="EMBL" id="JASPKY010000010">
    <property type="protein sequence ID" value="KAK9753774.1"/>
    <property type="molecule type" value="Genomic_DNA"/>
</dbReference>
<feature type="domain" description="Cadherin" evidence="14">
    <location>
        <begin position="382"/>
        <end position="488"/>
    </location>
</feature>
<dbReference type="InterPro" id="IPR020894">
    <property type="entry name" value="Cadherin_CS"/>
</dbReference>
<gene>
    <name evidence="15" type="ORF">QE152_g1739</name>
</gene>
<evidence type="ECO:0000259" key="14">
    <source>
        <dbReference type="PROSITE" id="PS50268"/>
    </source>
</evidence>
<dbReference type="FunFam" id="2.60.40.60:FF:000064">
    <property type="entry name" value="FAT atypical cadherin 1"/>
    <property type="match status" value="1"/>
</dbReference>
<keyword evidence="10" id="KW-1015">Disulfide bond</keyword>